<evidence type="ECO:0000313" key="2">
    <source>
        <dbReference type="Proteomes" id="UP000772434"/>
    </source>
</evidence>
<protein>
    <submittedName>
        <fullName evidence="1">Uncharacterized protein</fullName>
    </submittedName>
</protein>
<gene>
    <name evidence="1" type="ORF">BDP27DRAFT_1410809</name>
</gene>
<reference evidence="1" key="1">
    <citation type="submission" date="2020-11" db="EMBL/GenBank/DDBJ databases">
        <authorList>
            <consortium name="DOE Joint Genome Institute"/>
            <person name="Ahrendt S."/>
            <person name="Riley R."/>
            <person name="Andreopoulos W."/>
            <person name="Labutti K."/>
            <person name="Pangilinan J."/>
            <person name="Ruiz-Duenas F.J."/>
            <person name="Barrasa J.M."/>
            <person name="Sanchez-Garcia M."/>
            <person name="Camarero S."/>
            <person name="Miyauchi S."/>
            <person name="Serrano A."/>
            <person name="Linde D."/>
            <person name="Babiker R."/>
            <person name="Drula E."/>
            <person name="Ayuso-Fernandez I."/>
            <person name="Pacheco R."/>
            <person name="Padilla G."/>
            <person name="Ferreira P."/>
            <person name="Barriuso J."/>
            <person name="Kellner H."/>
            <person name="Castanera R."/>
            <person name="Alfaro M."/>
            <person name="Ramirez L."/>
            <person name="Pisabarro A.G."/>
            <person name="Kuo A."/>
            <person name="Tritt A."/>
            <person name="Lipzen A."/>
            <person name="He G."/>
            <person name="Yan M."/>
            <person name="Ng V."/>
            <person name="Cullen D."/>
            <person name="Martin F."/>
            <person name="Rosso M.-N."/>
            <person name="Henrissat B."/>
            <person name="Hibbett D."/>
            <person name="Martinez A.T."/>
            <person name="Grigoriev I.V."/>
        </authorList>
    </citation>
    <scope>NUCLEOTIDE SEQUENCE</scope>
    <source>
        <strain evidence="1">AH 40177</strain>
    </source>
</reference>
<dbReference type="EMBL" id="JADNRY010000869">
    <property type="protein sequence ID" value="KAF9025385.1"/>
    <property type="molecule type" value="Genomic_DNA"/>
</dbReference>
<keyword evidence="2" id="KW-1185">Reference proteome</keyword>
<dbReference type="OrthoDB" id="425936at2759"/>
<accession>A0A9P5P405</accession>
<proteinExistence type="predicted"/>
<sequence length="209" mass="22788">MRIVSQPSKNKKLTHSMGKSGWSQAFLMPISTAVASPPFFAQRLLSRIQQEQVARFSLSVFFLSRDGNGNGNGNRNTTNDTTSKYKLEANLFSIAGAMNIVDLANPVAPNGGEENGTLVNEKWDSFALAPIDNPAFPNDYFLFTAWSNYPGIGIYGNKTCAPDIDATELGDELQAGKKVNNCSTMLKPSEGVVQNGRVVKRQLMSFRDG</sequence>
<organism evidence="1 2">
    <name type="scientific">Rhodocollybia butyracea</name>
    <dbReference type="NCBI Taxonomy" id="206335"/>
    <lineage>
        <taxon>Eukaryota</taxon>
        <taxon>Fungi</taxon>
        <taxon>Dikarya</taxon>
        <taxon>Basidiomycota</taxon>
        <taxon>Agaricomycotina</taxon>
        <taxon>Agaricomycetes</taxon>
        <taxon>Agaricomycetidae</taxon>
        <taxon>Agaricales</taxon>
        <taxon>Marasmiineae</taxon>
        <taxon>Omphalotaceae</taxon>
        <taxon>Rhodocollybia</taxon>
    </lineage>
</organism>
<name>A0A9P5P405_9AGAR</name>
<dbReference type="AlphaFoldDB" id="A0A9P5P405"/>
<comment type="caution">
    <text evidence="1">The sequence shown here is derived from an EMBL/GenBank/DDBJ whole genome shotgun (WGS) entry which is preliminary data.</text>
</comment>
<evidence type="ECO:0000313" key="1">
    <source>
        <dbReference type="EMBL" id="KAF9025385.1"/>
    </source>
</evidence>
<dbReference type="Proteomes" id="UP000772434">
    <property type="component" value="Unassembled WGS sequence"/>
</dbReference>